<dbReference type="InterPro" id="IPR002035">
    <property type="entry name" value="VWF_A"/>
</dbReference>
<dbReference type="PANTHER" id="PTHR10166">
    <property type="entry name" value="VOLTAGE-DEPENDENT CALCIUM CHANNEL SUBUNIT ALPHA-2/DELTA-RELATED"/>
    <property type="match status" value="1"/>
</dbReference>
<protein>
    <submittedName>
        <fullName evidence="4">Ca-activated chloride channel family protein</fullName>
    </submittedName>
</protein>
<dbReference type="AlphaFoldDB" id="A0A1I7AWW2"/>
<dbReference type="InterPro" id="IPR051173">
    <property type="entry name" value="Ca_channel_alpha-2/delta"/>
</dbReference>
<feature type="signal peptide" evidence="2">
    <location>
        <begin position="1"/>
        <end position="16"/>
    </location>
</feature>
<feature type="chain" id="PRO_5014828751" evidence="2">
    <location>
        <begin position="17"/>
        <end position="518"/>
    </location>
</feature>
<dbReference type="OrthoDB" id="9805121at2"/>
<evidence type="ECO:0000313" key="5">
    <source>
        <dbReference type="Proteomes" id="UP000236454"/>
    </source>
</evidence>
<organism evidence="4 5">
    <name type="scientific">Lishizhenia tianjinensis</name>
    <dbReference type="NCBI Taxonomy" id="477690"/>
    <lineage>
        <taxon>Bacteria</taxon>
        <taxon>Pseudomonadati</taxon>
        <taxon>Bacteroidota</taxon>
        <taxon>Flavobacteriia</taxon>
        <taxon>Flavobacteriales</taxon>
        <taxon>Crocinitomicaceae</taxon>
        <taxon>Lishizhenia</taxon>
    </lineage>
</organism>
<dbReference type="EMBL" id="FPAS01000004">
    <property type="protein sequence ID" value="SFT79412.1"/>
    <property type="molecule type" value="Genomic_DNA"/>
</dbReference>
<keyword evidence="5" id="KW-1185">Reference proteome</keyword>
<dbReference type="Proteomes" id="UP000236454">
    <property type="component" value="Unassembled WGS sequence"/>
</dbReference>
<dbReference type="InterPro" id="IPR013783">
    <property type="entry name" value="Ig-like_fold"/>
</dbReference>
<gene>
    <name evidence="4" type="ORF">SAMN05216474_2363</name>
</gene>
<dbReference type="SUPFAM" id="SSF49464">
    <property type="entry name" value="Carboxypeptidase regulatory domain-like"/>
    <property type="match status" value="1"/>
</dbReference>
<name>A0A1I7AWW2_9FLAO</name>
<evidence type="ECO:0000259" key="3">
    <source>
        <dbReference type="PROSITE" id="PS50234"/>
    </source>
</evidence>
<dbReference type="SUPFAM" id="SSF53300">
    <property type="entry name" value="vWA-like"/>
    <property type="match status" value="1"/>
</dbReference>
<dbReference type="PROSITE" id="PS50234">
    <property type="entry name" value="VWFA"/>
    <property type="match status" value="1"/>
</dbReference>
<reference evidence="4 5" key="1">
    <citation type="submission" date="2016-10" db="EMBL/GenBank/DDBJ databases">
        <authorList>
            <person name="de Groot N.N."/>
        </authorList>
    </citation>
    <scope>NUCLEOTIDE SEQUENCE [LARGE SCALE GENOMIC DNA]</scope>
    <source>
        <strain evidence="4 5">CGMCC 1.7005</strain>
    </source>
</reference>
<dbReference type="InterPro" id="IPR008969">
    <property type="entry name" value="CarboxyPept-like_regulatory"/>
</dbReference>
<dbReference type="Pfam" id="PF00092">
    <property type="entry name" value="VWA"/>
    <property type="match status" value="1"/>
</dbReference>
<sequence length="518" mass="58497">MRSLLFFLLLPLFSFGQIQFSQTKFDLGEINVNTPRFIDCEVNNKGDKAHYILSVKTPPEVTYIHQGSLLQPGDGITLRIQANPRSKGKFAYTVLVYTSNQQAPTEIVIKGNVKSLPQKLDNNFTRCPAFGVKTPQNIAEETSFKLTVLVRDSITQEPLSKSELVLLQRGKAIVDDRTDKNGEYSNTVPLGYTYFYAAHPGYYTKEKGAYINFQRNYVIIDLVKAPTTIPEPLPEEIAENIPEEEIVVVEEESEEIEIPIETEEEEIEIVIEEEPQEETVVIVIEEDPKPIEEVTQETPAESEVVEEETTPTPVEETPQIVELKDLDSNDFSEEYFLPTNVVFVIDVSSSMRSHDKLELMKYSLYQLTDMLRPTDKIALVSYSSDVEVLMSATSGMYKDSIKSMVESMEASGYTSGGEAIKIGYKEALKSYIPDGNNQVIIITDGAFNRNSSDYKRTIRRYKRRNINLSVVGIKNSPSARAEMEQASNIGQGTFIPINNLSDARHNLVQAIRRLSYRY</sequence>
<evidence type="ECO:0000256" key="1">
    <source>
        <dbReference type="SAM" id="MobiDB-lite"/>
    </source>
</evidence>
<dbReference type="Gene3D" id="2.60.40.10">
    <property type="entry name" value="Immunoglobulins"/>
    <property type="match status" value="1"/>
</dbReference>
<proteinExistence type="predicted"/>
<dbReference type="RefSeq" id="WP_090250104.1">
    <property type="nucleotide sequence ID" value="NZ_FPAS01000004.1"/>
</dbReference>
<dbReference type="PANTHER" id="PTHR10166:SF37">
    <property type="entry name" value="STOLID, ISOFORM H"/>
    <property type="match status" value="1"/>
</dbReference>
<keyword evidence="2" id="KW-0732">Signal</keyword>
<dbReference type="SMART" id="SM00327">
    <property type="entry name" value="VWA"/>
    <property type="match status" value="1"/>
</dbReference>
<dbReference type="Pfam" id="PF07610">
    <property type="entry name" value="DUF1573"/>
    <property type="match status" value="1"/>
</dbReference>
<dbReference type="Gene3D" id="3.40.50.410">
    <property type="entry name" value="von Willebrand factor, type A domain"/>
    <property type="match status" value="1"/>
</dbReference>
<accession>A0A1I7AWW2</accession>
<dbReference type="STRING" id="477690.SAMN05216474_2363"/>
<dbReference type="InterPro" id="IPR011467">
    <property type="entry name" value="DUF1573"/>
</dbReference>
<evidence type="ECO:0000313" key="4">
    <source>
        <dbReference type="EMBL" id="SFT79412.1"/>
    </source>
</evidence>
<dbReference type="InterPro" id="IPR036465">
    <property type="entry name" value="vWFA_dom_sf"/>
</dbReference>
<evidence type="ECO:0000256" key="2">
    <source>
        <dbReference type="SAM" id="SignalP"/>
    </source>
</evidence>
<feature type="domain" description="VWFA" evidence="3">
    <location>
        <begin position="340"/>
        <end position="514"/>
    </location>
</feature>
<feature type="region of interest" description="Disordered" evidence="1">
    <location>
        <begin position="293"/>
        <end position="315"/>
    </location>
</feature>